<keyword evidence="1" id="KW-1133">Transmembrane helix</keyword>
<proteinExistence type="predicted"/>
<keyword evidence="3" id="KW-1185">Reference proteome</keyword>
<name>A0A1H0B2G0_9SPHI</name>
<dbReference type="EMBL" id="FNGY01000007">
    <property type="protein sequence ID" value="SDN39841.1"/>
    <property type="molecule type" value="Genomic_DNA"/>
</dbReference>
<feature type="transmembrane region" description="Helical" evidence="1">
    <location>
        <begin position="43"/>
        <end position="63"/>
    </location>
</feature>
<dbReference type="OrthoDB" id="772597at2"/>
<protein>
    <submittedName>
        <fullName evidence="2">Uncharacterized protein</fullName>
    </submittedName>
</protein>
<sequence>MVEEAKTAENKSFQKDWSLGLICGIVIMSVAFMRSTPVNEDGAILQIVLIAPIVTILLVPYLFVYRGRESRTARVIFIIFLVLSLLIIAGFMYLVALAGAFKN</sequence>
<evidence type="ECO:0000313" key="2">
    <source>
        <dbReference type="EMBL" id="SDN39841.1"/>
    </source>
</evidence>
<keyword evidence="1" id="KW-0472">Membrane</keyword>
<dbReference type="AlphaFoldDB" id="A0A1H0B2G0"/>
<feature type="transmembrane region" description="Helical" evidence="1">
    <location>
        <begin position="17"/>
        <end position="37"/>
    </location>
</feature>
<evidence type="ECO:0000313" key="3">
    <source>
        <dbReference type="Proteomes" id="UP000183200"/>
    </source>
</evidence>
<dbReference type="RefSeq" id="WP_074610524.1">
    <property type="nucleotide sequence ID" value="NZ_FNGY01000007.1"/>
</dbReference>
<feature type="transmembrane region" description="Helical" evidence="1">
    <location>
        <begin position="75"/>
        <end position="101"/>
    </location>
</feature>
<dbReference type="Proteomes" id="UP000183200">
    <property type="component" value="Unassembled WGS sequence"/>
</dbReference>
<organism evidence="2 3">
    <name type="scientific">Pedobacter steynii</name>
    <dbReference type="NCBI Taxonomy" id="430522"/>
    <lineage>
        <taxon>Bacteria</taxon>
        <taxon>Pseudomonadati</taxon>
        <taxon>Bacteroidota</taxon>
        <taxon>Sphingobacteriia</taxon>
        <taxon>Sphingobacteriales</taxon>
        <taxon>Sphingobacteriaceae</taxon>
        <taxon>Pedobacter</taxon>
    </lineage>
</organism>
<gene>
    <name evidence="2" type="ORF">SAMN05421820_107285</name>
</gene>
<accession>A0A1H0B2G0</accession>
<keyword evidence="1" id="KW-0812">Transmembrane</keyword>
<evidence type="ECO:0000256" key="1">
    <source>
        <dbReference type="SAM" id="Phobius"/>
    </source>
</evidence>
<reference evidence="3" key="1">
    <citation type="submission" date="2016-10" db="EMBL/GenBank/DDBJ databases">
        <authorList>
            <person name="Varghese N."/>
            <person name="Submissions S."/>
        </authorList>
    </citation>
    <scope>NUCLEOTIDE SEQUENCE [LARGE SCALE GENOMIC DNA]</scope>
    <source>
        <strain evidence="3">DSM 19110</strain>
    </source>
</reference>